<dbReference type="SUPFAM" id="SSF46894">
    <property type="entry name" value="C-terminal effector domain of the bipartite response regulators"/>
    <property type="match status" value="1"/>
</dbReference>
<dbReference type="EMBL" id="BBML01000010">
    <property type="protein sequence ID" value="GAK98218.1"/>
    <property type="molecule type" value="Genomic_DNA"/>
</dbReference>
<reference evidence="4" key="1">
    <citation type="journal article" date="2014" name="Genome Announc.">
        <title>Draft Genome Sequences of Marine Flavobacterium Nonlabens Strains NR17, NR24, NR27, NR32, NR33, and Ara13.</title>
        <authorList>
            <person name="Nakanishi M."/>
            <person name="Meirelles P."/>
            <person name="Suzuki R."/>
            <person name="Takatani N."/>
            <person name="Mino S."/>
            <person name="Suda W."/>
            <person name="Oshima K."/>
            <person name="Hattori M."/>
            <person name="Ohkuma M."/>
            <person name="Hosokawa M."/>
            <person name="Miyashita K."/>
            <person name="Thompson F.L."/>
            <person name="Niwa A."/>
            <person name="Sawabe T."/>
            <person name="Sawabe T."/>
        </authorList>
    </citation>
    <scope>NUCLEOTIDE SEQUENCE [LARGE SCALE GENOMIC DNA]</scope>
    <source>
        <strain evidence="4">JCM 19294</strain>
    </source>
</reference>
<evidence type="ECO:0008006" key="6">
    <source>
        <dbReference type="Google" id="ProtNLM"/>
    </source>
</evidence>
<keyword evidence="3" id="KW-0732">Signal</keyword>
<dbReference type="Proteomes" id="UP000029221">
    <property type="component" value="Unassembled WGS sequence"/>
</dbReference>
<keyword evidence="2" id="KW-0812">Transmembrane</keyword>
<dbReference type="STRING" id="319236.BST91_06685"/>
<dbReference type="InterPro" id="IPR013783">
    <property type="entry name" value="Ig-like_fold"/>
</dbReference>
<dbReference type="InterPro" id="IPR036388">
    <property type="entry name" value="WH-like_DNA-bd_sf"/>
</dbReference>
<evidence type="ECO:0000256" key="3">
    <source>
        <dbReference type="SAM" id="SignalP"/>
    </source>
</evidence>
<feature type="chain" id="PRO_5001863150" description="LuxR family transcriptional regulator" evidence="3">
    <location>
        <begin position="21"/>
        <end position="922"/>
    </location>
</feature>
<feature type="signal peptide" evidence="3">
    <location>
        <begin position="1"/>
        <end position="20"/>
    </location>
</feature>
<dbReference type="GO" id="GO:0006355">
    <property type="term" value="P:regulation of DNA-templated transcription"/>
    <property type="evidence" value="ECO:0007669"/>
    <property type="project" value="InterPro"/>
</dbReference>
<accession>A0A090Q8W4</accession>
<keyword evidence="1" id="KW-0175">Coiled coil</keyword>
<gene>
    <name evidence="4" type="ORF">JCM19294_852</name>
</gene>
<evidence type="ECO:0000313" key="4">
    <source>
        <dbReference type="EMBL" id="GAK98218.1"/>
    </source>
</evidence>
<dbReference type="GO" id="GO:0003677">
    <property type="term" value="F:DNA binding"/>
    <property type="evidence" value="ECO:0007669"/>
    <property type="project" value="InterPro"/>
</dbReference>
<dbReference type="Gene3D" id="2.60.40.10">
    <property type="entry name" value="Immunoglobulins"/>
    <property type="match status" value="1"/>
</dbReference>
<feature type="coiled-coil region" evidence="1">
    <location>
        <begin position="749"/>
        <end position="785"/>
    </location>
</feature>
<dbReference type="AlphaFoldDB" id="A0A090Q8W4"/>
<name>A0A090Q8W4_9FLAO</name>
<protein>
    <recommendedName>
        <fullName evidence="6">LuxR family transcriptional regulator</fullName>
    </recommendedName>
</protein>
<comment type="caution">
    <text evidence="4">The sequence shown here is derived from an EMBL/GenBank/DDBJ whole genome shotgun (WGS) entry which is preliminary data.</text>
</comment>
<dbReference type="RefSeq" id="WP_042280294.1">
    <property type="nucleotide sequence ID" value="NZ_BBML01000010.1"/>
</dbReference>
<sequence>MKTIQRYLLFFLIISHFLGAQELPPIQNFDPVTYQAGNQNWMITQDKSGYIYTANNQGLLEYNGSHWNLYKTPNESIMRSVHVRDDLIFTGCYRDFGYWSRNNKGLLEYTSIVKKSNLELGEDEEFWSIQSAGNQILFQSLSHIYVYNIETGGIKPIVSDEVIHKFFKTGNNYYFQVLNKGLYQLENGASVLKYPSTAIGTIGFVQLFTQNNTLQAITSQGEILQLEDGQITNKTSIAINEGLAVYDAILLKNGSIALGTIANGLMVISPQGELLYQINQALGLLNNTCLSIFEDSKEHLWIGLDKGVCTIQPNSGVSVFNDYKGVLGTVHTAFKLEDNLYVGTNQGLFIKKGNDNFKFVQGTQGQVWNLDFLDGVLFCNHNIGLFVVDEDKVTPISISTGFWKTLKIKENTYLSGSYKGLYLLESKESGFESTPIKGFSISSKAIAIDADDTVFINHEYKGVYKITLNDALTTALSVEKIETLPKGIGSDIISFKGDIIYSKRGSVHVKKRTDSNFRPNAKLSKIVEDINYTSASLVEENGLLWMFNQNNIFQIDTEDINGSFSIKEIPFQYNFRREKIGYENIHHIGNDDYLLGTSFGYLSLNTENTSDEYYKPVITSVVTRDNNSEKYRSLINGIDFNNNIGTISIRYTVPTFNILDQVEYSYKLQDESWSTWSTNASTQLKNLSFGDYTFTLKSRINGAVLEDTASFNFTIQRPGYLSNTAIVIYVLLTIVLIGLLNGFYIWYFKRKKNAALQKQQQELELKNLENEKRIVELRNSKLRGDIELRNKELAVATMAMIKKNETLNELKSQLSKLPEATETKSLRNLVDKNLNSKQDWITFEEAFNNADKDFFKKIKERHPNLTSGDLRLCVYLRLNLSSKEIAPLLNISPRSVEIKRYRLRKKLGLDRDISLSGYIVDI</sequence>
<proteinExistence type="predicted"/>
<dbReference type="InterPro" id="IPR016032">
    <property type="entry name" value="Sig_transdc_resp-reg_C-effctor"/>
</dbReference>
<dbReference type="InterPro" id="IPR015943">
    <property type="entry name" value="WD40/YVTN_repeat-like_dom_sf"/>
</dbReference>
<dbReference type="Gene3D" id="1.10.10.10">
    <property type="entry name" value="Winged helix-like DNA-binding domain superfamily/Winged helix DNA-binding domain"/>
    <property type="match status" value="1"/>
</dbReference>
<feature type="transmembrane region" description="Helical" evidence="2">
    <location>
        <begin position="726"/>
        <end position="748"/>
    </location>
</feature>
<evidence type="ECO:0000256" key="2">
    <source>
        <dbReference type="SAM" id="Phobius"/>
    </source>
</evidence>
<dbReference type="eggNOG" id="COG1595">
    <property type="taxonomic scope" value="Bacteria"/>
</dbReference>
<keyword evidence="2" id="KW-0472">Membrane</keyword>
<keyword evidence="2" id="KW-1133">Transmembrane helix</keyword>
<evidence type="ECO:0000256" key="1">
    <source>
        <dbReference type="SAM" id="Coils"/>
    </source>
</evidence>
<keyword evidence="5" id="KW-1185">Reference proteome</keyword>
<dbReference type="eggNOG" id="COG1520">
    <property type="taxonomic scope" value="Bacteria"/>
</dbReference>
<dbReference type="Gene3D" id="2.130.10.10">
    <property type="entry name" value="YVTN repeat-like/Quinoprotein amine dehydrogenase"/>
    <property type="match status" value="2"/>
</dbReference>
<organism evidence="4 5">
    <name type="scientific">Nonlabens tegetincola</name>
    <dbReference type="NCBI Taxonomy" id="323273"/>
    <lineage>
        <taxon>Bacteria</taxon>
        <taxon>Pseudomonadati</taxon>
        <taxon>Bacteroidota</taxon>
        <taxon>Flavobacteriia</taxon>
        <taxon>Flavobacteriales</taxon>
        <taxon>Flavobacteriaceae</taxon>
        <taxon>Nonlabens</taxon>
    </lineage>
</organism>
<evidence type="ECO:0000313" key="5">
    <source>
        <dbReference type="Proteomes" id="UP000029221"/>
    </source>
</evidence>